<dbReference type="RefSeq" id="WP_183369194.1">
    <property type="nucleotide sequence ID" value="NZ_BAABHL010000063.1"/>
</dbReference>
<proteinExistence type="inferred from homology"/>
<dbReference type="InterPro" id="IPR029045">
    <property type="entry name" value="ClpP/crotonase-like_dom_sf"/>
</dbReference>
<keyword evidence="3" id="KW-0456">Lyase</keyword>
<evidence type="ECO:0000256" key="2">
    <source>
        <dbReference type="ARBA" id="ARBA00023098"/>
    </source>
</evidence>
<protein>
    <submittedName>
        <fullName evidence="4">Enoyl-CoA hydratase/carnithine racemase</fullName>
    </submittedName>
</protein>
<evidence type="ECO:0000313" key="4">
    <source>
        <dbReference type="EMBL" id="MBB4133983.1"/>
    </source>
</evidence>
<dbReference type="SUPFAM" id="SSF52096">
    <property type="entry name" value="ClpP/crotonase"/>
    <property type="match status" value="1"/>
</dbReference>
<dbReference type="PANTHER" id="PTHR11941">
    <property type="entry name" value="ENOYL-COA HYDRATASE-RELATED"/>
    <property type="match status" value="1"/>
</dbReference>
<dbReference type="AlphaFoldDB" id="A0A840EUK5"/>
<dbReference type="InterPro" id="IPR001753">
    <property type="entry name" value="Enoyl-CoA_hydra/iso"/>
</dbReference>
<organism evidence="4 5">
    <name type="scientific">Gordonia humi</name>
    <dbReference type="NCBI Taxonomy" id="686429"/>
    <lineage>
        <taxon>Bacteria</taxon>
        <taxon>Bacillati</taxon>
        <taxon>Actinomycetota</taxon>
        <taxon>Actinomycetes</taxon>
        <taxon>Mycobacteriales</taxon>
        <taxon>Gordoniaceae</taxon>
        <taxon>Gordonia</taxon>
    </lineage>
</organism>
<dbReference type="Proteomes" id="UP000551501">
    <property type="component" value="Unassembled WGS sequence"/>
</dbReference>
<accession>A0A840EUK5</accession>
<keyword evidence="5" id="KW-1185">Reference proteome</keyword>
<dbReference type="GO" id="GO:0006635">
    <property type="term" value="P:fatty acid beta-oxidation"/>
    <property type="evidence" value="ECO:0007669"/>
    <property type="project" value="TreeGrafter"/>
</dbReference>
<comment type="caution">
    <text evidence="4">The sequence shown here is derived from an EMBL/GenBank/DDBJ whole genome shotgun (WGS) entry which is preliminary data.</text>
</comment>
<gene>
    <name evidence="4" type="ORF">BKA16_000535</name>
</gene>
<dbReference type="Gene3D" id="3.90.226.10">
    <property type="entry name" value="2-enoyl-CoA Hydratase, Chain A, domain 1"/>
    <property type="match status" value="1"/>
</dbReference>
<comment type="similarity">
    <text evidence="1">Belongs to the enoyl-CoA hydratase/isomerase family.</text>
</comment>
<dbReference type="Pfam" id="PF00378">
    <property type="entry name" value="ECH_1"/>
    <property type="match status" value="1"/>
</dbReference>
<dbReference type="EMBL" id="JACIFP010000001">
    <property type="protein sequence ID" value="MBB4133983.1"/>
    <property type="molecule type" value="Genomic_DNA"/>
</dbReference>
<sequence>MTEDIATAGVLELSGIDESGVLIATMDNPPANAMNRALIRGLTELFVDLASGTDAPAVVLTGRGDRFFTAGGDIKELEGAEASELDGRMRDFHALLTALDRYPRPVVGAVNGHCVGGGMELALFTDGVLAVDHARFGFPEINHGLLPADKGIQRAVKLLGAHTARNLLLTGEIFGIRRAVDIGLVERVVEPDRLLTVAVERARTLAAKPAVLYAALKWSVNKPVDEDDGESLRATLSAAENYFDDPAAAAARARWSGRRDR</sequence>
<reference evidence="4 5" key="1">
    <citation type="submission" date="2020-08" db="EMBL/GenBank/DDBJ databases">
        <title>Sequencing the genomes of 1000 actinobacteria strains.</title>
        <authorList>
            <person name="Klenk H.-P."/>
        </authorList>
    </citation>
    <scope>NUCLEOTIDE SEQUENCE [LARGE SCALE GENOMIC DNA]</scope>
    <source>
        <strain evidence="4 5">DSM 45298</strain>
    </source>
</reference>
<evidence type="ECO:0000313" key="5">
    <source>
        <dbReference type="Proteomes" id="UP000551501"/>
    </source>
</evidence>
<evidence type="ECO:0000256" key="1">
    <source>
        <dbReference type="ARBA" id="ARBA00005254"/>
    </source>
</evidence>
<keyword evidence="2" id="KW-0443">Lipid metabolism</keyword>
<dbReference type="CDD" id="cd06558">
    <property type="entry name" value="crotonase-like"/>
    <property type="match status" value="1"/>
</dbReference>
<dbReference type="GO" id="GO:0016829">
    <property type="term" value="F:lyase activity"/>
    <property type="evidence" value="ECO:0007669"/>
    <property type="project" value="UniProtKB-KW"/>
</dbReference>
<dbReference type="PANTHER" id="PTHR11941:SF169">
    <property type="entry name" value="(7AS)-7A-METHYL-1,5-DIOXO-2,3,5,6,7,7A-HEXAHYDRO-1H-INDENE-CARBOXYL-COA HYDROLASE"/>
    <property type="match status" value="1"/>
</dbReference>
<name>A0A840EUK5_9ACTN</name>
<evidence type="ECO:0000256" key="3">
    <source>
        <dbReference type="ARBA" id="ARBA00023239"/>
    </source>
</evidence>